<evidence type="ECO:0000313" key="3">
    <source>
        <dbReference type="Proteomes" id="UP000269221"/>
    </source>
</evidence>
<feature type="region of interest" description="Disordered" evidence="1">
    <location>
        <begin position="1"/>
        <end position="25"/>
    </location>
</feature>
<name>A0A3M0IR97_HIRRU</name>
<accession>A0A3M0IR97</accession>
<feature type="region of interest" description="Disordered" evidence="1">
    <location>
        <begin position="40"/>
        <end position="60"/>
    </location>
</feature>
<proteinExistence type="predicted"/>
<dbReference type="AlphaFoldDB" id="A0A3M0IR97"/>
<comment type="caution">
    <text evidence="2">The sequence shown here is derived from an EMBL/GenBank/DDBJ whole genome shotgun (WGS) entry which is preliminary data.</text>
</comment>
<sequence length="116" mass="12661">MTSSRGAGRRQQWRRREEEAPPPRGIRAWLRSAFRFATDSNDFRGSEPGPGSGWGRDRGRDGIAVRIGIGIWESGSGAQYLSPAGIRSSVAGRSGDCPSVPCVPFGLRSPRRTFWG</sequence>
<dbReference type="EMBL" id="QRBI01000231">
    <property type="protein sequence ID" value="RMB91911.1"/>
    <property type="molecule type" value="Genomic_DNA"/>
</dbReference>
<keyword evidence="3" id="KW-1185">Reference proteome</keyword>
<dbReference type="Proteomes" id="UP000269221">
    <property type="component" value="Unassembled WGS sequence"/>
</dbReference>
<protein>
    <submittedName>
        <fullName evidence="2">Uncharacterized protein</fullName>
    </submittedName>
</protein>
<organism evidence="2 3">
    <name type="scientific">Hirundo rustica rustica</name>
    <dbReference type="NCBI Taxonomy" id="333673"/>
    <lineage>
        <taxon>Eukaryota</taxon>
        <taxon>Metazoa</taxon>
        <taxon>Chordata</taxon>
        <taxon>Craniata</taxon>
        <taxon>Vertebrata</taxon>
        <taxon>Euteleostomi</taxon>
        <taxon>Archelosauria</taxon>
        <taxon>Archosauria</taxon>
        <taxon>Dinosauria</taxon>
        <taxon>Saurischia</taxon>
        <taxon>Theropoda</taxon>
        <taxon>Coelurosauria</taxon>
        <taxon>Aves</taxon>
        <taxon>Neognathae</taxon>
        <taxon>Neoaves</taxon>
        <taxon>Telluraves</taxon>
        <taxon>Australaves</taxon>
        <taxon>Passeriformes</taxon>
        <taxon>Sylvioidea</taxon>
        <taxon>Hirundinidae</taxon>
        <taxon>Hirundo</taxon>
    </lineage>
</organism>
<evidence type="ECO:0000313" key="2">
    <source>
        <dbReference type="EMBL" id="RMB91911.1"/>
    </source>
</evidence>
<gene>
    <name evidence="2" type="ORF">DUI87_31439</name>
</gene>
<evidence type="ECO:0000256" key="1">
    <source>
        <dbReference type="SAM" id="MobiDB-lite"/>
    </source>
</evidence>
<reference evidence="2 3" key="1">
    <citation type="submission" date="2018-07" db="EMBL/GenBank/DDBJ databases">
        <title>A high quality draft genome assembly of the barn swallow (H. rustica rustica).</title>
        <authorList>
            <person name="Formenti G."/>
            <person name="Chiara M."/>
            <person name="Poveda L."/>
            <person name="Francoijs K.-J."/>
            <person name="Bonisoli-Alquati A."/>
            <person name="Canova L."/>
            <person name="Gianfranceschi L."/>
            <person name="Horner D.S."/>
            <person name="Saino N."/>
        </authorList>
    </citation>
    <scope>NUCLEOTIDE SEQUENCE [LARGE SCALE GENOMIC DNA]</scope>
    <source>
        <strain evidence="2">Chelidonia</strain>
        <tissue evidence="2">Blood</tissue>
    </source>
</reference>